<evidence type="ECO:0000313" key="3">
    <source>
        <dbReference type="Proteomes" id="UP000308671"/>
    </source>
</evidence>
<dbReference type="EMBL" id="PQXL01000558">
    <property type="protein sequence ID" value="THV44901.1"/>
    <property type="molecule type" value="Genomic_DNA"/>
</dbReference>
<sequence>MVSTKIILWTGILLATAFATATIYGFLSNPHYKVLRCLRFPATLFFPTTLYFIMNFNYQEILELINKSWPFFETIYKHVDFQKVEKLIENLPFQFWLITALTICIWGAHSTTTSFFKEYYQQNEYASQSTSGILYTFNNIANSPQACFQTIFAGVQACSQTVFAGVQACSQTVFTGNASHFPIVCLCTLFCMGIALLIASLLFSKGNQRLAFVATAIILASPAYILLVRWTINF</sequence>
<protein>
    <submittedName>
        <fullName evidence="2">Uncharacterized protein</fullName>
    </submittedName>
</protein>
<keyword evidence="1" id="KW-1133">Transmembrane helix</keyword>
<proteinExistence type="predicted"/>
<comment type="caution">
    <text evidence="2">The sequence shown here is derived from an EMBL/GenBank/DDBJ whole genome shotgun (WGS) entry which is preliminary data.</text>
</comment>
<dbReference type="OrthoDB" id="3556511at2759"/>
<feature type="transmembrane region" description="Helical" evidence="1">
    <location>
        <begin position="210"/>
        <end position="232"/>
    </location>
</feature>
<feature type="transmembrane region" description="Helical" evidence="1">
    <location>
        <begin position="6"/>
        <end position="27"/>
    </location>
</feature>
<name>A0A4S8QLS7_9HELO</name>
<gene>
    <name evidence="2" type="ORF">BGAL_0559g00010</name>
</gene>
<feature type="transmembrane region" description="Helical" evidence="1">
    <location>
        <begin position="181"/>
        <end position="203"/>
    </location>
</feature>
<evidence type="ECO:0000313" key="2">
    <source>
        <dbReference type="EMBL" id="THV44901.1"/>
    </source>
</evidence>
<accession>A0A4S8QLS7</accession>
<keyword evidence="3" id="KW-1185">Reference proteome</keyword>
<organism evidence="2 3">
    <name type="scientific">Botrytis galanthina</name>
    <dbReference type="NCBI Taxonomy" id="278940"/>
    <lineage>
        <taxon>Eukaryota</taxon>
        <taxon>Fungi</taxon>
        <taxon>Dikarya</taxon>
        <taxon>Ascomycota</taxon>
        <taxon>Pezizomycotina</taxon>
        <taxon>Leotiomycetes</taxon>
        <taxon>Helotiales</taxon>
        <taxon>Sclerotiniaceae</taxon>
        <taxon>Botrytis</taxon>
    </lineage>
</organism>
<keyword evidence="1" id="KW-0812">Transmembrane</keyword>
<feature type="transmembrane region" description="Helical" evidence="1">
    <location>
        <begin position="91"/>
        <end position="109"/>
    </location>
</feature>
<reference evidence="2 3" key="1">
    <citation type="submission" date="2017-12" db="EMBL/GenBank/DDBJ databases">
        <title>Comparative genomics of Botrytis spp.</title>
        <authorList>
            <person name="Valero-Jimenez C.A."/>
            <person name="Tapia P."/>
            <person name="Veloso J."/>
            <person name="Silva-Moreno E."/>
            <person name="Staats M."/>
            <person name="Valdes J.H."/>
            <person name="Van Kan J.A.L."/>
        </authorList>
    </citation>
    <scope>NUCLEOTIDE SEQUENCE [LARGE SCALE GENOMIC DNA]</scope>
    <source>
        <strain evidence="2 3">MUCL435</strain>
    </source>
</reference>
<dbReference type="AlphaFoldDB" id="A0A4S8QLS7"/>
<keyword evidence="1" id="KW-0472">Membrane</keyword>
<evidence type="ECO:0000256" key="1">
    <source>
        <dbReference type="SAM" id="Phobius"/>
    </source>
</evidence>
<dbReference type="Proteomes" id="UP000308671">
    <property type="component" value="Unassembled WGS sequence"/>
</dbReference>